<dbReference type="EMBL" id="FOSG01000005">
    <property type="protein sequence ID" value="SFK38713.1"/>
    <property type="molecule type" value="Genomic_DNA"/>
</dbReference>
<evidence type="ECO:0000313" key="3">
    <source>
        <dbReference type="Proteomes" id="UP000198928"/>
    </source>
</evidence>
<proteinExistence type="predicted"/>
<evidence type="ECO:0008006" key="4">
    <source>
        <dbReference type="Google" id="ProtNLM"/>
    </source>
</evidence>
<evidence type="ECO:0000256" key="1">
    <source>
        <dbReference type="SAM" id="MobiDB-lite"/>
    </source>
</evidence>
<organism evidence="2 3">
    <name type="scientific">Streptomyces pini</name>
    <dbReference type="NCBI Taxonomy" id="1520580"/>
    <lineage>
        <taxon>Bacteria</taxon>
        <taxon>Bacillati</taxon>
        <taxon>Actinomycetota</taxon>
        <taxon>Actinomycetes</taxon>
        <taxon>Kitasatosporales</taxon>
        <taxon>Streptomycetaceae</taxon>
        <taxon>Streptomyces</taxon>
    </lineage>
</organism>
<gene>
    <name evidence="2" type="ORF">SAMN05192584_105311</name>
</gene>
<sequence length="152" mass="16035">MSFDDEWAQLVAKASQERSAQTRLNRLDGGGGGDGGGQGGLTVKQDDLGLIGRAAHGLHTGLKADGKHPVSAGKSAGTQLSGDNFTSGAALSKVAETWETQVGTLLEACAHISNHLDFSSRSYGAEEEKIETGMRNLQGQLMNPSRISDYYR</sequence>
<dbReference type="OrthoDB" id="4313158at2"/>
<dbReference type="RefSeq" id="WP_139238085.1">
    <property type="nucleotide sequence ID" value="NZ_FOSG01000005.1"/>
</dbReference>
<feature type="region of interest" description="Disordered" evidence="1">
    <location>
        <begin position="62"/>
        <end position="84"/>
    </location>
</feature>
<evidence type="ECO:0000313" key="2">
    <source>
        <dbReference type="EMBL" id="SFK38713.1"/>
    </source>
</evidence>
<dbReference type="AlphaFoldDB" id="A0A1I3Z3K7"/>
<name>A0A1I3Z3K7_9ACTN</name>
<reference evidence="3" key="1">
    <citation type="submission" date="2016-10" db="EMBL/GenBank/DDBJ databases">
        <authorList>
            <person name="Varghese N."/>
            <person name="Submissions S."/>
        </authorList>
    </citation>
    <scope>NUCLEOTIDE SEQUENCE [LARGE SCALE GENOMIC DNA]</scope>
    <source>
        <strain evidence="3">PL19</strain>
    </source>
</reference>
<dbReference type="Proteomes" id="UP000198928">
    <property type="component" value="Unassembled WGS sequence"/>
</dbReference>
<protein>
    <recommendedName>
        <fullName evidence="4">Excreted virulence factor EspC, type VII ESX diderm</fullName>
    </recommendedName>
</protein>
<keyword evidence="3" id="KW-1185">Reference proteome</keyword>
<accession>A0A1I3Z3K7</accession>